<proteinExistence type="predicted"/>
<organism evidence="3 4">
    <name type="scientific">Dendrobium nobile</name>
    <name type="common">Orchid</name>
    <dbReference type="NCBI Taxonomy" id="94219"/>
    <lineage>
        <taxon>Eukaryota</taxon>
        <taxon>Viridiplantae</taxon>
        <taxon>Streptophyta</taxon>
        <taxon>Embryophyta</taxon>
        <taxon>Tracheophyta</taxon>
        <taxon>Spermatophyta</taxon>
        <taxon>Magnoliopsida</taxon>
        <taxon>Liliopsida</taxon>
        <taxon>Asparagales</taxon>
        <taxon>Orchidaceae</taxon>
        <taxon>Epidendroideae</taxon>
        <taxon>Malaxideae</taxon>
        <taxon>Dendrobiinae</taxon>
        <taxon>Dendrobium</taxon>
    </lineage>
</organism>
<dbReference type="OrthoDB" id="581739at2759"/>
<reference evidence="3" key="1">
    <citation type="journal article" date="2022" name="Front. Genet.">
        <title>Chromosome-Scale Assembly of the Dendrobium nobile Genome Provides Insights Into the Molecular Mechanism of the Biosynthesis of the Medicinal Active Ingredient of Dendrobium.</title>
        <authorList>
            <person name="Xu Q."/>
            <person name="Niu S.-C."/>
            <person name="Li K.-L."/>
            <person name="Zheng P.-J."/>
            <person name="Zhang X.-J."/>
            <person name="Jia Y."/>
            <person name="Liu Y."/>
            <person name="Niu Y.-X."/>
            <person name="Yu L.-H."/>
            <person name="Chen D.-F."/>
            <person name="Zhang G.-Q."/>
        </authorList>
    </citation>
    <scope>NUCLEOTIDE SEQUENCE</scope>
    <source>
        <tissue evidence="3">Leaf</tissue>
    </source>
</reference>
<dbReference type="PROSITE" id="PS51752">
    <property type="entry name" value="JACALIN_LECTIN"/>
    <property type="match status" value="1"/>
</dbReference>
<evidence type="ECO:0000313" key="3">
    <source>
        <dbReference type="EMBL" id="KAI0513368.1"/>
    </source>
</evidence>
<dbReference type="Proteomes" id="UP000829196">
    <property type="component" value="Unassembled WGS sequence"/>
</dbReference>
<dbReference type="SMART" id="SM00915">
    <property type="entry name" value="Jacalin"/>
    <property type="match status" value="1"/>
</dbReference>
<dbReference type="EMBL" id="JAGYWB010000008">
    <property type="protein sequence ID" value="KAI0513368.1"/>
    <property type="molecule type" value="Genomic_DNA"/>
</dbReference>
<dbReference type="Gene3D" id="2.100.10.30">
    <property type="entry name" value="Jacalin-like lectin domain"/>
    <property type="match status" value="1"/>
</dbReference>
<keyword evidence="4" id="KW-1185">Reference proteome</keyword>
<comment type="caution">
    <text evidence="3">The sequence shown here is derived from an EMBL/GenBank/DDBJ whole genome shotgun (WGS) entry which is preliminary data.</text>
</comment>
<dbReference type="SUPFAM" id="SSF51101">
    <property type="entry name" value="Mannose-binding lectins"/>
    <property type="match status" value="1"/>
</dbReference>
<dbReference type="GO" id="GO:0030246">
    <property type="term" value="F:carbohydrate binding"/>
    <property type="evidence" value="ECO:0007669"/>
    <property type="project" value="UniProtKB-KW"/>
</dbReference>
<dbReference type="Pfam" id="PF01419">
    <property type="entry name" value="Jacalin"/>
    <property type="match status" value="1"/>
</dbReference>
<sequence length="193" mass="22078">MEYQMDGKICIKVEPRGQTNSNDKLWDDGLVGRIKQILVWYDEDFFSGFQTIYECTTGKSLISKRHGGNHGNFEMINPRKPLTWLSGYYETVRVDPELFQTDEETEPWNFYKRITSLKFGNEEETYGPFGSVKGTPFLFRGSTEIVGFHGCSYDDSYGHISAMGVYFKTEAVGVIGQPSNPEESVEMIEEKKT</sequence>
<accession>A0A8T3BJS2</accession>
<keyword evidence="1" id="KW-0430">Lectin</keyword>
<dbReference type="PANTHER" id="PTHR47293:SF15">
    <property type="entry name" value="JACALIN-RELATED LECTIN 19"/>
    <property type="match status" value="1"/>
</dbReference>
<dbReference type="AlphaFoldDB" id="A0A8T3BJS2"/>
<protein>
    <recommendedName>
        <fullName evidence="2">Jacalin-type lectin domain-containing protein</fullName>
    </recommendedName>
</protein>
<dbReference type="InterPro" id="IPR001229">
    <property type="entry name" value="Jacalin-like_lectin_dom"/>
</dbReference>
<gene>
    <name evidence="3" type="ORF">KFK09_009385</name>
</gene>
<evidence type="ECO:0000259" key="2">
    <source>
        <dbReference type="PROSITE" id="PS51752"/>
    </source>
</evidence>
<dbReference type="PANTHER" id="PTHR47293">
    <property type="entry name" value="JACALIN-RELATED LECTIN 3"/>
    <property type="match status" value="1"/>
</dbReference>
<dbReference type="InterPro" id="IPR036404">
    <property type="entry name" value="Jacalin-like_lectin_dom_sf"/>
</dbReference>
<feature type="domain" description="Jacalin-type lectin" evidence="2">
    <location>
        <begin position="10"/>
        <end position="169"/>
    </location>
</feature>
<dbReference type="SMR" id="A0A8T3BJS2"/>
<evidence type="ECO:0000256" key="1">
    <source>
        <dbReference type="ARBA" id="ARBA00022734"/>
    </source>
</evidence>
<name>A0A8T3BJS2_DENNO</name>
<evidence type="ECO:0000313" key="4">
    <source>
        <dbReference type="Proteomes" id="UP000829196"/>
    </source>
</evidence>